<keyword evidence="2" id="KW-1185">Reference proteome</keyword>
<sequence>MSREFEIRKEVTLEATPEQVWEAIATGPGLAAWFMAIEAPDRAQADAWDPSKHLVTRTPEAEDGTTHAFEYLIEAREGGSSVLRFVHSGILGDDWSAEYEDMTSHGWDMYLHTLTEYLKHFPGRPATYIEAEGPQASAQASAWPGVLEGLGLSRAPTQGEQVRLTPAGLAPIEGVVDYVGPSFLGVRTADALLRFHGRAALGMAVAVGHHVYSDDVDQAAGEQAWKSWLEGLFA</sequence>
<evidence type="ECO:0000313" key="2">
    <source>
        <dbReference type="Proteomes" id="UP000586918"/>
    </source>
</evidence>
<evidence type="ECO:0000313" key="1">
    <source>
        <dbReference type="EMBL" id="NMH91927.1"/>
    </source>
</evidence>
<dbReference type="SUPFAM" id="SSF55961">
    <property type="entry name" value="Bet v1-like"/>
    <property type="match status" value="1"/>
</dbReference>
<dbReference type="EMBL" id="JAAXKZ010000027">
    <property type="protein sequence ID" value="NMH91927.1"/>
    <property type="molecule type" value="Genomic_DNA"/>
</dbReference>
<dbReference type="InterPro" id="IPR023393">
    <property type="entry name" value="START-like_dom_sf"/>
</dbReference>
<comment type="caution">
    <text evidence="1">The sequence shown here is derived from an EMBL/GenBank/DDBJ whole genome shotgun (WGS) entry which is preliminary data.</text>
</comment>
<name>A0A848DH02_9PSEU</name>
<proteinExistence type="predicted"/>
<dbReference type="RefSeq" id="WP_169412479.1">
    <property type="nucleotide sequence ID" value="NZ_JAAXKZ010000027.1"/>
</dbReference>
<dbReference type="Proteomes" id="UP000586918">
    <property type="component" value="Unassembled WGS sequence"/>
</dbReference>
<dbReference type="CDD" id="cd07814">
    <property type="entry name" value="SRPBCC_CalC_Aha1-like"/>
    <property type="match status" value="1"/>
</dbReference>
<reference evidence="1 2" key="1">
    <citation type="submission" date="2020-04" db="EMBL/GenBank/DDBJ databases">
        <authorList>
            <person name="Klaysubun C."/>
            <person name="Duangmal K."/>
            <person name="Lipun K."/>
        </authorList>
    </citation>
    <scope>NUCLEOTIDE SEQUENCE [LARGE SCALE GENOMIC DNA]</scope>
    <source>
        <strain evidence="1 2">DSM 45300</strain>
    </source>
</reference>
<organism evidence="1 2">
    <name type="scientific">Pseudonocardia bannensis</name>
    <dbReference type="NCBI Taxonomy" id="630973"/>
    <lineage>
        <taxon>Bacteria</taxon>
        <taxon>Bacillati</taxon>
        <taxon>Actinomycetota</taxon>
        <taxon>Actinomycetes</taxon>
        <taxon>Pseudonocardiales</taxon>
        <taxon>Pseudonocardiaceae</taxon>
        <taxon>Pseudonocardia</taxon>
    </lineage>
</organism>
<dbReference type="Gene3D" id="3.30.530.20">
    <property type="match status" value="2"/>
</dbReference>
<dbReference type="AlphaFoldDB" id="A0A848DH02"/>
<gene>
    <name evidence="1" type="ORF">HF519_10130</name>
</gene>
<accession>A0A848DH02</accession>
<protein>
    <submittedName>
        <fullName evidence="1">SRPBCC domain-containing protein</fullName>
    </submittedName>
</protein>